<sequence>MKILFLILNFYTFIFLSKCCTSFDLKEVSSKYNLQLASKSLLENVDLNLDPCDNFYKFSCGTWIKAKEMESINGKNFPYSNIGTNFINFLNESLVGKYDGESDAIKTINNLRKKCAILPDDNKKETCDKTIKEFGLYAIASLFLSKNKVDNDKHKDYAVIQDMVRRIKEEFRLLIDEKKDIFDDKSRDNLLRKLYETEFTTKFDEDNISNVLLMENCYKEIEISENDSIEKVLENIESLLKLNHSSLSCGEKIFKATTYLGYLMTALYAREYNKFFVSSNVLEDPWFSRYFPFSLNYGNIGFVIAHEISHAFDSNNYKRIFGPDKKSTIILTPESIENAEKKIECFVKQYGDQKEGLTGLNINGTLTLPENIADNGGLKIAHRAYMKYLQSIGGEEPKVPGFEKFSSEQLFFISFGRTFCEHNSKENLEEQIKTDPHTPAELRIIMALSNYKPFSNAFKCELNSKMNPGEKCELWQN</sequence>
<dbReference type="PROSITE" id="PS51885">
    <property type="entry name" value="NEPRILYSIN"/>
    <property type="match status" value="1"/>
</dbReference>
<dbReference type="InterPro" id="IPR024079">
    <property type="entry name" value="MetalloPept_cat_dom_sf"/>
</dbReference>
<dbReference type="Pfam" id="PF01431">
    <property type="entry name" value="Peptidase_M13"/>
    <property type="match status" value="1"/>
</dbReference>
<dbReference type="PANTHER" id="PTHR11733:SF237">
    <property type="entry name" value="NEPRILYSIN-LIKE 4"/>
    <property type="match status" value="1"/>
</dbReference>
<keyword evidence="3" id="KW-1185">Reference proteome</keyword>
<evidence type="ECO:0000313" key="4">
    <source>
        <dbReference type="WBParaSite" id="SPAL_0000873400.1"/>
    </source>
</evidence>
<dbReference type="InterPro" id="IPR000718">
    <property type="entry name" value="Peptidase_M13"/>
</dbReference>
<dbReference type="InterPro" id="IPR018497">
    <property type="entry name" value="Peptidase_M13_C"/>
</dbReference>
<dbReference type="Gene3D" id="3.40.390.10">
    <property type="entry name" value="Collagenase (Catalytic Domain)"/>
    <property type="match status" value="2"/>
</dbReference>
<name>A0A0N5BS89_STREA</name>
<feature type="domain" description="Peptidase M13 C-terminal" evidence="2">
    <location>
        <begin position="266"/>
        <end position="474"/>
    </location>
</feature>
<evidence type="ECO:0000313" key="3">
    <source>
        <dbReference type="Proteomes" id="UP000046392"/>
    </source>
</evidence>
<feature type="chain" id="PRO_5005894959" evidence="1">
    <location>
        <begin position="23"/>
        <end position="477"/>
    </location>
</feature>
<dbReference type="AlphaFoldDB" id="A0A0N5BS89"/>
<dbReference type="Proteomes" id="UP000046392">
    <property type="component" value="Unplaced"/>
</dbReference>
<dbReference type="InterPro" id="IPR042089">
    <property type="entry name" value="Peptidase_M13_dom_2"/>
</dbReference>
<dbReference type="Gene3D" id="1.10.1380.10">
    <property type="entry name" value="Neutral endopeptidase , domain2"/>
    <property type="match status" value="2"/>
</dbReference>
<dbReference type="PANTHER" id="PTHR11733">
    <property type="entry name" value="ZINC METALLOPROTEASE FAMILY M13 NEPRILYSIN-RELATED"/>
    <property type="match status" value="1"/>
</dbReference>
<evidence type="ECO:0000259" key="2">
    <source>
        <dbReference type="Pfam" id="PF01431"/>
    </source>
</evidence>
<evidence type="ECO:0000256" key="1">
    <source>
        <dbReference type="SAM" id="SignalP"/>
    </source>
</evidence>
<dbReference type="SUPFAM" id="SSF55486">
    <property type="entry name" value="Metalloproteases ('zincins'), catalytic domain"/>
    <property type="match status" value="2"/>
</dbReference>
<dbReference type="WBParaSite" id="SPAL_0000873400.1">
    <property type="protein sequence ID" value="SPAL_0000873400.1"/>
    <property type="gene ID" value="SPAL_0000873400"/>
</dbReference>
<dbReference type="GO" id="GO:0016485">
    <property type="term" value="P:protein processing"/>
    <property type="evidence" value="ECO:0007669"/>
    <property type="project" value="TreeGrafter"/>
</dbReference>
<protein>
    <submittedName>
        <fullName evidence="4">Peptidase_M13 domain-containing protein</fullName>
    </submittedName>
</protein>
<proteinExistence type="predicted"/>
<dbReference type="GO" id="GO:0005886">
    <property type="term" value="C:plasma membrane"/>
    <property type="evidence" value="ECO:0007669"/>
    <property type="project" value="TreeGrafter"/>
</dbReference>
<keyword evidence="1" id="KW-0732">Signal</keyword>
<dbReference type="GO" id="GO:0004222">
    <property type="term" value="F:metalloendopeptidase activity"/>
    <property type="evidence" value="ECO:0007669"/>
    <property type="project" value="InterPro"/>
</dbReference>
<dbReference type="PRINTS" id="PR00786">
    <property type="entry name" value="NEPRILYSIN"/>
</dbReference>
<feature type="signal peptide" evidence="1">
    <location>
        <begin position="1"/>
        <end position="22"/>
    </location>
</feature>
<organism evidence="3 4">
    <name type="scientific">Strongyloides papillosus</name>
    <name type="common">Intestinal threadworm</name>
    <dbReference type="NCBI Taxonomy" id="174720"/>
    <lineage>
        <taxon>Eukaryota</taxon>
        <taxon>Metazoa</taxon>
        <taxon>Ecdysozoa</taxon>
        <taxon>Nematoda</taxon>
        <taxon>Chromadorea</taxon>
        <taxon>Rhabditida</taxon>
        <taxon>Tylenchina</taxon>
        <taxon>Panagrolaimomorpha</taxon>
        <taxon>Strongyloidoidea</taxon>
        <taxon>Strongyloididae</taxon>
        <taxon>Strongyloides</taxon>
    </lineage>
</organism>
<accession>A0A0N5BS89</accession>
<reference evidence="4" key="1">
    <citation type="submission" date="2017-02" db="UniProtKB">
        <authorList>
            <consortium name="WormBaseParasite"/>
        </authorList>
    </citation>
    <scope>IDENTIFICATION</scope>
</reference>